<name>A0A096CWG8_9FIRM</name>
<feature type="region of interest" description="Disordered" evidence="2">
    <location>
        <begin position="26"/>
        <end position="45"/>
    </location>
</feature>
<dbReference type="Proteomes" id="UP000029622">
    <property type="component" value="Unassembled WGS sequence"/>
</dbReference>
<dbReference type="PANTHER" id="PTHR30006:SF2">
    <property type="entry name" value="ABC TRANSPORTER SUBSTRATE-BINDING PROTEIN"/>
    <property type="match status" value="1"/>
</dbReference>
<keyword evidence="1 3" id="KW-0732">Signal</keyword>
<feature type="signal peptide" evidence="3">
    <location>
        <begin position="1"/>
        <end position="22"/>
    </location>
</feature>
<dbReference type="STRING" id="1156417.Y919_03575"/>
<dbReference type="PIRSF" id="PIRSF002825">
    <property type="entry name" value="CfbpA"/>
    <property type="match status" value="1"/>
</dbReference>
<accession>A0A096CWG8</accession>
<dbReference type="GO" id="GO:0030976">
    <property type="term" value="F:thiamine pyrophosphate binding"/>
    <property type="evidence" value="ECO:0007669"/>
    <property type="project" value="TreeGrafter"/>
</dbReference>
<evidence type="ECO:0000313" key="4">
    <source>
        <dbReference type="EMBL" id="KGG80919.1"/>
    </source>
</evidence>
<dbReference type="InterPro" id="IPR026045">
    <property type="entry name" value="Ferric-bd"/>
</dbReference>
<feature type="compositionally biased region" description="Basic and acidic residues" evidence="2">
    <location>
        <begin position="34"/>
        <end position="45"/>
    </location>
</feature>
<feature type="chain" id="PRO_5038850077" description="ABC transporter substrate-binding protein" evidence="3">
    <location>
        <begin position="23"/>
        <end position="365"/>
    </location>
</feature>
<dbReference type="GO" id="GO:0015888">
    <property type="term" value="P:thiamine transport"/>
    <property type="evidence" value="ECO:0007669"/>
    <property type="project" value="TreeGrafter"/>
</dbReference>
<dbReference type="RefSeq" id="WP_035162470.1">
    <property type="nucleotide sequence ID" value="NZ_AZTB01000011.1"/>
</dbReference>
<organism evidence="4 5">
    <name type="scientific">Caloranaerobacter azorensis H53214</name>
    <dbReference type="NCBI Taxonomy" id="1156417"/>
    <lineage>
        <taxon>Bacteria</taxon>
        <taxon>Bacillati</taxon>
        <taxon>Bacillota</taxon>
        <taxon>Tissierellia</taxon>
        <taxon>Tissierellales</taxon>
        <taxon>Thermohalobacteraceae</taxon>
        <taxon>Caloranaerobacter</taxon>
    </lineage>
</organism>
<proteinExistence type="predicted"/>
<gene>
    <name evidence="4" type="ORF">Y919_03575</name>
</gene>
<evidence type="ECO:0000313" key="5">
    <source>
        <dbReference type="Proteomes" id="UP000029622"/>
    </source>
</evidence>
<comment type="caution">
    <text evidence="4">The sequence shown here is derived from an EMBL/GenBank/DDBJ whole genome shotgun (WGS) entry which is preliminary data.</text>
</comment>
<evidence type="ECO:0000256" key="3">
    <source>
        <dbReference type="SAM" id="SignalP"/>
    </source>
</evidence>
<dbReference type="PROSITE" id="PS51257">
    <property type="entry name" value="PROKAR_LIPOPROTEIN"/>
    <property type="match status" value="1"/>
</dbReference>
<dbReference type="AlphaFoldDB" id="A0A096CWG8"/>
<dbReference type="PANTHER" id="PTHR30006">
    <property type="entry name" value="THIAMINE-BINDING PERIPLASMIC PROTEIN-RELATED"/>
    <property type="match status" value="1"/>
</dbReference>
<evidence type="ECO:0000256" key="1">
    <source>
        <dbReference type="ARBA" id="ARBA00022729"/>
    </source>
</evidence>
<dbReference type="Pfam" id="PF13343">
    <property type="entry name" value="SBP_bac_6"/>
    <property type="match status" value="1"/>
</dbReference>
<sequence>MKKLALVLVISVLVFSVVGCNANNETGSQTDIKNQSEEVKDLNNDEDKNKTLDEKIIVYVSGPEEMINKLEETFEAERGDVIDMIKMSCGQVRSKVWAEQESGKIQADIIWGSDPLIYNKLEEKNLLEKVNIEDIQNIKDIKDEYVLKDKNYILVNERYITIMYNKNDFKEEQLPKSYDDLTKKQYKDMLVIADASQSSTALAITSAIYQMKGMEYLKKLKDNGVFLSKSNGQVPSKIMEGQFSLGIGPHDSVVRLKNKAKKDGYEMPVEIIWPSEGAIAIQRPIALVRDDTRSEEQTKVANEFINFIISKKAQKITEKFGFASVRKDIENKYIPESQNIVKIDWGRALLDEEKLTEYYKELFQR</sequence>
<dbReference type="GO" id="GO:0030288">
    <property type="term" value="C:outer membrane-bounded periplasmic space"/>
    <property type="evidence" value="ECO:0007669"/>
    <property type="project" value="TreeGrafter"/>
</dbReference>
<dbReference type="Gene3D" id="3.40.190.10">
    <property type="entry name" value="Periplasmic binding protein-like II"/>
    <property type="match status" value="2"/>
</dbReference>
<dbReference type="GO" id="GO:0030975">
    <property type="term" value="F:thiamine binding"/>
    <property type="evidence" value="ECO:0007669"/>
    <property type="project" value="TreeGrafter"/>
</dbReference>
<evidence type="ECO:0000256" key="2">
    <source>
        <dbReference type="SAM" id="MobiDB-lite"/>
    </source>
</evidence>
<evidence type="ECO:0008006" key="6">
    <source>
        <dbReference type="Google" id="ProtNLM"/>
    </source>
</evidence>
<dbReference type="SUPFAM" id="SSF53850">
    <property type="entry name" value="Periplasmic binding protein-like II"/>
    <property type="match status" value="1"/>
</dbReference>
<reference evidence="4 5" key="1">
    <citation type="submission" date="2013-12" db="EMBL/GenBank/DDBJ databases">
        <title>Draft genome sequence of Caloranaerobacter sp. H53214.</title>
        <authorList>
            <person name="Jiang L.J."/>
            <person name="Shao Z.Z."/>
            <person name="Long M.N."/>
        </authorList>
    </citation>
    <scope>NUCLEOTIDE SEQUENCE [LARGE SCALE GENOMIC DNA]</scope>
    <source>
        <strain evidence="4 5">H53214</strain>
    </source>
</reference>
<protein>
    <recommendedName>
        <fullName evidence="6">ABC transporter substrate-binding protein</fullName>
    </recommendedName>
</protein>
<dbReference type="EMBL" id="AZTB01000011">
    <property type="protein sequence ID" value="KGG80919.1"/>
    <property type="molecule type" value="Genomic_DNA"/>
</dbReference>